<proteinExistence type="predicted"/>
<sequence length="180" mass="20306">MQAYLGKVKELTTKFQIFKIYSIDGKYNSEVDELSKLLGNNSVVTNNSTYLCQLDKPSIAPEAEAVEKEFVIEEQTPESFDGVEIVLFSARVSISKQLGPIVVQHGLFVVDNNIEFQMDGKVPLVIPEVNPDAMEHIKLRFGEGALIANPVCSTIKEWKDSRITINYPSKLSRRTRRSRK</sequence>
<dbReference type="GO" id="GO:0051287">
    <property type="term" value="F:NAD binding"/>
    <property type="evidence" value="ECO:0007669"/>
    <property type="project" value="InterPro"/>
</dbReference>
<dbReference type="InterPro" id="IPR000534">
    <property type="entry name" value="Semialdehyde_DH_NAD-bd"/>
</dbReference>
<dbReference type="AlphaFoldDB" id="A0A9Q0KFJ2"/>
<reference evidence="2" key="1">
    <citation type="journal article" date="2023" name="Plant J.">
        <title>The genome of the king protea, Protea cynaroides.</title>
        <authorList>
            <person name="Chang J."/>
            <person name="Duong T.A."/>
            <person name="Schoeman C."/>
            <person name="Ma X."/>
            <person name="Roodt D."/>
            <person name="Barker N."/>
            <person name="Li Z."/>
            <person name="Van de Peer Y."/>
            <person name="Mizrachi E."/>
        </authorList>
    </citation>
    <scope>NUCLEOTIDE SEQUENCE</scope>
    <source>
        <tissue evidence="2">Young leaves</tissue>
    </source>
</reference>
<dbReference type="GO" id="GO:1901607">
    <property type="term" value="P:alpha-amino acid biosynthetic process"/>
    <property type="evidence" value="ECO:0007669"/>
    <property type="project" value="UniProtKB-ARBA"/>
</dbReference>
<dbReference type="Gene3D" id="3.40.50.720">
    <property type="entry name" value="NAD(P)-binding Rossmann-like Domain"/>
    <property type="match status" value="1"/>
</dbReference>
<feature type="domain" description="Semialdehyde dehydrogenase NAD-binding" evidence="1">
    <location>
        <begin position="65"/>
        <end position="135"/>
    </location>
</feature>
<dbReference type="InterPro" id="IPR036291">
    <property type="entry name" value="NAD(P)-bd_dom_sf"/>
</dbReference>
<keyword evidence="3" id="KW-1185">Reference proteome</keyword>
<organism evidence="2 3">
    <name type="scientific">Protea cynaroides</name>
    <dbReference type="NCBI Taxonomy" id="273540"/>
    <lineage>
        <taxon>Eukaryota</taxon>
        <taxon>Viridiplantae</taxon>
        <taxon>Streptophyta</taxon>
        <taxon>Embryophyta</taxon>
        <taxon>Tracheophyta</taxon>
        <taxon>Spermatophyta</taxon>
        <taxon>Magnoliopsida</taxon>
        <taxon>Proteales</taxon>
        <taxon>Proteaceae</taxon>
        <taxon>Protea</taxon>
    </lineage>
</organism>
<evidence type="ECO:0000313" key="3">
    <source>
        <dbReference type="Proteomes" id="UP001141806"/>
    </source>
</evidence>
<dbReference type="OrthoDB" id="1894490at2759"/>
<gene>
    <name evidence="2" type="ORF">NE237_016201</name>
</gene>
<dbReference type="PANTHER" id="PTHR46278:SF2">
    <property type="entry name" value="ASPARTATE-SEMIALDEHYDE DEHYDROGENASE"/>
    <property type="match status" value="1"/>
</dbReference>
<dbReference type="GO" id="GO:0016620">
    <property type="term" value="F:oxidoreductase activity, acting on the aldehyde or oxo group of donors, NAD or NADP as acceptor"/>
    <property type="evidence" value="ECO:0007669"/>
    <property type="project" value="InterPro"/>
</dbReference>
<dbReference type="EMBL" id="JAMYWD010000006">
    <property type="protein sequence ID" value="KAJ4969500.1"/>
    <property type="molecule type" value="Genomic_DNA"/>
</dbReference>
<dbReference type="SUPFAM" id="SSF51735">
    <property type="entry name" value="NAD(P)-binding Rossmann-fold domains"/>
    <property type="match status" value="1"/>
</dbReference>
<dbReference type="Pfam" id="PF01118">
    <property type="entry name" value="Semialdhyde_dh"/>
    <property type="match status" value="1"/>
</dbReference>
<accession>A0A9Q0KFJ2</accession>
<evidence type="ECO:0000313" key="2">
    <source>
        <dbReference type="EMBL" id="KAJ4969500.1"/>
    </source>
</evidence>
<dbReference type="PANTHER" id="PTHR46278">
    <property type="entry name" value="DEHYDROGENASE, PUTATIVE-RELATED"/>
    <property type="match status" value="1"/>
</dbReference>
<name>A0A9Q0KFJ2_9MAGN</name>
<dbReference type="Proteomes" id="UP001141806">
    <property type="component" value="Unassembled WGS sequence"/>
</dbReference>
<evidence type="ECO:0000259" key="1">
    <source>
        <dbReference type="Pfam" id="PF01118"/>
    </source>
</evidence>
<comment type="caution">
    <text evidence="2">The sequence shown here is derived from an EMBL/GenBank/DDBJ whole genome shotgun (WGS) entry which is preliminary data.</text>
</comment>
<protein>
    <recommendedName>
        <fullName evidence="1">Semialdehyde dehydrogenase NAD-binding domain-containing protein</fullName>
    </recommendedName>
</protein>